<dbReference type="InParanoid" id="A2FQE6"/>
<dbReference type="EC" id="2.7.11.1" evidence="1"/>
<keyword evidence="7" id="KW-0808">Transferase</keyword>
<feature type="domain" description="Protein kinase" evidence="6">
    <location>
        <begin position="9"/>
        <end position="345"/>
    </location>
</feature>
<dbReference type="SMART" id="SM00220">
    <property type="entry name" value="S_TKc"/>
    <property type="match status" value="1"/>
</dbReference>
<dbReference type="EMBL" id="DS113943">
    <property type="protein sequence ID" value="EAX92854.1"/>
    <property type="molecule type" value="Genomic_DNA"/>
</dbReference>
<evidence type="ECO:0000256" key="2">
    <source>
        <dbReference type="ARBA" id="ARBA00022741"/>
    </source>
</evidence>
<dbReference type="VEuPathDB" id="TrichDB:TVAGG3_0482220"/>
<dbReference type="GO" id="GO:0004674">
    <property type="term" value="F:protein serine/threonine kinase activity"/>
    <property type="evidence" value="ECO:0000318"/>
    <property type="project" value="GO_Central"/>
</dbReference>
<comment type="similarity">
    <text evidence="5">Belongs to the protein kinase superfamily.</text>
</comment>
<dbReference type="eggNOG" id="KOG1164">
    <property type="taxonomic scope" value="Eukaryota"/>
</dbReference>
<evidence type="ECO:0000313" key="7">
    <source>
        <dbReference type="EMBL" id="EAX92854.1"/>
    </source>
</evidence>
<dbReference type="PROSITE" id="PS00108">
    <property type="entry name" value="PROTEIN_KINASE_ST"/>
    <property type="match status" value="1"/>
</dbReference>
<keyword evidence="3 4" id="KW-0067">ATP-binding</keyword>
<dbReference type="Pfam" id="PF00069">
    <property type="entry name" value="Pkinase"/>
    <property type="match status" value="1"/>
</dbReference>
<dbReference type="OMA" id="PRTRWYG"/>
<gene>
    <name evidence="7" type="ORF">TVAG_321680</name>
</gene>
<dbReference type="VEuPathDB" id="TrichDB:TVAG_321680"/>
<sequence>MDLRVGQKYSLKKKVGGGSFGEIYYAENVDNNEKVAVKLEAVYTRPSQIANEKKLYTLMAGGAGIPKVYWSGREGDYNVLVMELLGDSLEDCFNKCKRKLSLKTVLMITLQLLSRIEYIHSKGYLHRDIKPENFLVGLRNNANVIYAIDFGISSRYIDFKTHQHIEYREGRPMTGTARYASINTHIGIEPSRRDDLEAIAYMIIYLLKGSLPWQNVKAATKKDKYDAILQKKLDTPSDVLCAGIPREFKFFLDDIRRLDFTDTPHYSLYREIFKDLFVREGFCYDDKYDWCNLALQSSSSLNHILQAPKQVSQLQKSAIDIISDNSRNKNVRRVKMSQYISTPAVKPATRIQTLI</sequence>
<organism evidence="7 8">
    <name type="scientific">Trichomonas vaginalis (strain ATCC PRA-98 / G3)</name>
    <dbReference type="NCBI Taxonomy" id="412133"/>
    <lineage>
        <taxon>Eukaryota</taxon>
        <taxon>Metamonada</taxon>
        <taxon>Parabasalia</taxon>
        <taxon>Trichomonadida</taxon>
        <taxon>Trichomonadidae</taxon>
        <taxon>Trichomonas</taxon>
    </lineage>
</organism>
<dbReference type="GO" id="GO:0005524">
    <property type="term" value="F:ATP binding"/>
    <property type="evidence" value="ECO:0007669"/>
    <property type="project" value="UniProtKB-UniRule"/>
</dbReference>
<dbReference type="SUPFAM" id="SSF56112">
    <property type="entry name" value="Protein kinase-like (PK-like)"/>
    <property type="match status" value="1"/>
</dbReference>
<dbReference type="InterPro" id="IPR017441">
    <property type="entry name" value="Protein_kinase_ATP_BS"/>
</dbReference>
<evidence type="ECO:0000256" key="1">
    <source>
        <dbReference type="ARBA" id="ARBA00012513"/>
    </source>
</evidence>
<reference evidence="7" key="2">
    <citation type="journal article" date="2007" name="Science">
        <title>Draft genome sequence of the sexually transmitted pathogen Trichomonas vaginalis.</title>
        <authorList>
            <person name="Carlton J.M."/>
            <person name="Hirt R.P."/>
            <person name="Silva J.C."/>
            <person name="Delcher A.L."/>
            <person name="Schatz M."/>
            <person name="Zhao Q."/>
            <person name="Wortman J.R."/>
            <person name="Bidwell S.L."/>
            <person name="Alsmark U.C.M."/>
            <person name="Besteiro S."/>
            <person name="Sicheritz-Ponten T."/>
            <person name="Noel C.J."/>
            <person name="Dacks J.B."/>
            <person name="Foster P.G."/>
            <person name="Simillion C."/>
            <person name="Van de Peer Y."/>
            <person name="Miranda-Saavedra D."/>
            <person name="Barton G.J."/>
            <person name="Westrop G.D."/>
            <person name="Mueller S."/>
            <person name="Dessi D."/>
            <person name="Fiori P.L."/>
            <person name="Ren Q."/>
            <person name="Paulsen I."/>
            <person name="Zhang H."/>
            <person name="Bastida-Corcuera F.D."/>
            <person name="Simoes-Barbosa A."/>
            <person name="Brown M.T."/>
            <person name="Hayes R.D."/>
            <person name="Mukherjee M."/>
            <person name="Okumura C.Y."/>
            <person name="Schneider R."/>
            <person name="Smith A.J."/>
            <person name="Vanacova S."/>
            <person name="Villalvazo M."/>
            <person name="Haas B.J."/>
            <person name="Pertea M."/>
            <person name="Feldblyum T.V."/>
            <person name="Utterback T.R."/>
            <person name="Shu C.L."/>
            <person name="Osoegawa K."/>
            <person name="de Jong P.J."/>
            <person name="Hrdy I."/>
            <person name="Horvathova L."/>
            <person name="Zubacova Z."/>
            <person name="Dolezal P."/>
            <person name="Malik S.B."/>
            <person name="Logsdon J.M. Jr."/>
            <person name="Henze K."/>
            <person name="Gupta A."/>
            <person name="Wang C.C."/>
            <person name="Dunne R.L."/>
            <person name="Upcroft J.A."/>
            <person name="Upcroft P."/>
            <person name="White O."/>
            <person name="Salzberg S.L."/>
            <person name="Tang P."/>
            <person name="Chiu C.-H."/>
            <person name="Lee Y.-S."/>
            <person name="Embley T.M."/>
            <person name="Coombs G.H."/>
            <person name="Mottram J.C."/>
            <person name="Tachezy J."/>
            <person name="Fraser-Liggett C.M."/>
            <person name="Johnson P.J."/>
        </authorList>
    </citation>
    <scope>NUCLEOTIDE SEQUENCE [LARGE SCALE GENOMIC DNA]</scope>
    <source>
        <strain evidence="7">G3</strain>
    </source>
</reference>
<dbReference type="FunFam" id="1.10.510.10:FF:000596">
    <property type="entry name" value="CK1 family protein kinase"/>
    <property type="match status" value="1"/>
</dbReference>
<dbReference type="OrthoDB" id="5800476at2759"/>
<dbReference type="KEGG" id="tva:4750571"/>
<evidence type="ECO:0000256" key="4">
    <source>
        <dbReference type="PROSITE-ProRule" id="PRU10141"/>
    </source>
</evidence>
<dbReference type="InterPro" id="IPR000719">
    <property type="entry name" value="Prot_kinase_dom"/>
</dbReference>
<protein>
    <recommendedName>
        <fullName evidence="1">non-specific serine/threonine protein kinase</fullName>
        <ecNumber evidence="1">2.7.11.1</ecNumber>
    </recommendedName>
</protein>
<feature type="binding site" evidence="4">
    <location>
        <position position="38"/>
    </location>
    <ligand>
        <name>ATP</name>
        <dbReference type="ChEBI" id="CHEBI:30616"/>
    </ligand>
</feature>
<dbReference type="PANTHER" id="PTHR11909">
    <property type="entry name" value="CASEIN KINASE-RELATED"/>
    <property type="match status" value="1"/>
</dbReference>
<dbReference type="RefSeq" id="XP_001305784.1">
    <property type="nucleotide sequence ID" value="XM_001305783.1"/>
</dbReference>
<reference evidence="7" key="1">
    <citation type="submission" date="2006-10" db="EMBL/GenBank/DDBJ databases">
        <authorList>
            <person name="Amadeo P."/>
            <person name="Zhao Q."/>
            <person name="Wortman J."/>
            <person name="Fraser-Liggett C."/>
            <person name="Carlton J."/>
        </authorList>
    </citation>
    <scope>NUCLEOTIDE SEQUENCE</scope>
    <source>
        <strain evidence="7">G3</strain>
    </source>
</reference>
<dbReference type="InterPro" id="IPR008271">
    <property type="entry name" value="Ser/Thr_kinase_AS"/>
</dbReference>
<evidence type="ECO:0000256" key="3">
    <source>
        <dbReference type="ARBA" id="ARBA00022840"/>
    </source>
</evidence>
<dbReference type="PROSITE" id="PS00107">
    <property type="entry name" value="PROTEIN_KINASE_ATP"/>
    <property type="match status" value="1"/>
</dbReference>
<dbReference type="GO" id="GO:0005737">
    <property type="term" value="C:cytoplasm"/>
    <property type="evidence" value="ECO:0000318"/>
    <property type="project" value="GO_Central"/>
</dbReference>
<dbReference type="InterPro" id="IPR011009">
    <property type="entry name" value="Kinase-like_dom_sf"/>
</dbReference>
<evidence type="ECO:0000259" key="6">
    <source>
        <dbReference type="PROSITE" id="PS50011"/>
    </source>
</evidence>
<dbReference type="SMR" id="A2FQE6"/>
<dbReference type="InterPro" id="IPR050235">
    <property type="entry name" value="CK1_Ser-Thr_kinase"/>
</dbReference>
<dbReference type="CDD" id="cd14016">
    <property type="entry name" value="STKc_CK1"/>
    <property type="match status" value="1"/>
</dbReference>
<dbReference type="PROSITE" id="PS50011">
    <property type="entry name" value="PROTEIN_KINASE_DOM"/>
    <property type="match status" value="1"/>
</dbReference>
<dbReference type="STRING" id="5722.A2FQE6"/>
<keyword evidence="2 4" id="KW-0547">Nucleotide-binding</keyword>
<dbReference type="AlphaFoldDB" id="A2FQE6"/>
<evidence type="ECO:0000313" key="8">
    <source>
        <dbReference type="Proteomes" id="UP000001542"/>
    </source>
</evidence>
<keyword evidence="7" id="KW-0418">Kinase</keyword>
<keyword evidence="8" id="KW-1185">Reference proteome</keyword>
<evidence type="ECO:0000256" key="5">
    <source>
        <dbReference type="RuleBase" id="RU000304"/>
    </source>
</evidence>
<dbReference type="Proteomes" id="UP000001542">
    <property type="component" value="Unassembled WGS sequence"/>
</dbReference>
<dbReference type="Gene3D" id="1.10.510.10">
    <property type="entry name" value="Transferase(Phosphotransferase) domain 1"/>
    <property type="match status" value="1"/>
</dbReference>
<dbReference type="GO" id="GO:0005634">
    <property type="term" value="C:nucleus"/>
    <property type="evidence" value="ECO:0000318"/>
    <property type="project" value="GO_Central"/>
</dbReference>
<keyword evidence="5" id="KW-0723">Serine/threonine-protein kinase</keyword>
<accession>A2FQE6</accession>
<dbReference type="GO" id="GO:0007165">
    <property type="term" value="P:signal transduction"/>
    <property type="evidence" value="ECO:0000318"/>
    <property type="project" value="GO_Central"/>
</dbReference>
<name>A2FQE6_TRIV3</name>
<proteinExistence type="inferred from homology"/>
<dbReference type="GO" id="GO:0006897">
    <property type="term" value="P:endocytosis"/>
    <property type="evidence" value="ECO:0000318"/>
    <property type="project" value="GO_Central"/>
</dbReference>